<evidence type="ECO:0000256" key="2">
    <source>
        <dbReference type="ARBA" id="ARBA00009539"/>
    </source>
</evidence>
<dbReference type="GO" id="GO:0046655">
    <property type="term" value="P:folic acid metabolic process"/>
    <property type="evidence" value="ECO:0007669"/>
    <property type="project" value="TreeGrafter"/>
</dbReference>
<keyword evidence="4 8" id="KW-0554">One-carbon metabolism</keyword>
<protein>
    <recommendedName>
        <fullName evidence="3 8">Dihydrofolate reductase</fullName>
        <ecNumber evidence="3 8">1.5.1.3</ecNumber>
    </recommendedName>
</protein>
<dbReference type="GO" id="GO:0005829">
    <property type="term" value="C:cytosol"/>
    <property type="evidence" value="ECO:0007669"/>
    <property type="project" value="TreeGrafter"/>
</dbReference>
<proteinExistence type="inferred from homology"/>
<organism evidence="11 12">
    <name type="scientific">Aquariibacter albus</name>
    <dbReference type="NCBI Taxonomy" id="2759899"/>
    <lineage>
        <taxon>Bacteria</taxon>
        <taxon>Pseudomonadati</taxon>
        <taxon>Pseudomonadota</taxon>
        <taxon>Betaproteobacteria</taxon>
        <taxon>Burkholderiales</taxon>
        <taxon>Sphaerotilaceae</taxon>
        <taxon>Aquariibacter</taxon>
    </lineage>
</organism>
<evidence type="ECO:0000256" key="1">
    <source>
        <dbReference type="ARBA" id="ARBA00004903"/>
    </source>
</evidence>
<evidence type="ECO:0000259" key="10">
    <source>
        <dbReference type="PROSITE" id="PS51330"/>
    </source>
</evidence>
<reference evidence="11 12" key="1">
    <citation type="submission" date="2020-08" db="EMBL/GenBank/DDBJ databases">
        <title>Aquariorum lacteus gen. nov., sp. nov., a new member of the family Comamonadaceae, isolated from freshwater aquarium.</title>
        <authorList>
            <person name="Chun S.-J."/>
        </authorList>
    </citation>
    <scope>NUCLEOTIDE SEQUENCE [LARGE SCALE GENOMIC DNA]</scope>
    <source>
        <strain evidence="11 12">SJAQ100</strain>
    </source>
</reference>
<feature type="domain" description="DHFR" evidence="10">
    <location>
        <begin position="8"/>
        <end position="183"/>
    </location>
</feature>
<dbReference type="PROSITE" id="PS51330">
    <property type="entry name" value="DHFR_2"/>
    <property type="match status" value="1"/>
</dbReference>
<keyword evidence="5 8" id="KW-0521">NADP</keyword>
<keyword evidence="6 8" id="KW-0560">Oxidoreductase</keyword>
<evidence type="ECO:0000313" key="11">
    <source>
        <dbReference type="EMBL" id="MBB1161009.1"/>
    </source>
</evidence>
<dbReference type="PANTHER" id="PTHR48069:SF3">
    <property type="entry name" value="DIHYDROFOLATE REDUCTASE"/>
    <property type="match status" value="1"/>
</dbReference>
<dbReference type="CDD" id="cd00209">
    <property type="entry name" value="DHFR"/>
    <property type="match status" value="1"/>
</dbReference>
<dbReference type="GO" id="GO:0046654">
    <property type="term" value="P:tetrahydrofolate biosynthetic process"/>
    <property type="evidence" value="ECO:0007669"/>
    <property type="project" value="UniProtKB-UniPathway"/>
</dbReference>
<dbReference type="SUPFAM" id="SSF53597">
    <property type="entry name" value="Dihydrofolate reductase-like"/>
    <property type="match status" value="1"/>
</dbReference>
<dbReference type="InterPro" id="IPR001796">
    <property type="entry name" value="DHFR_dom"/>
</dbReference>
<dbReference type="PRINTS" id="PR00070">
    <property type="entry name" value="DHFR"/>
</dbReference>
<evidence type="ECO:0000256" key="9">
    <source>
        <dbReference type="RuleBase" id="RU004474"/>
    </source>
</evidence>
<comment type="function">
    <text evidence="7 8">Key enzyme in folate metabolism. Catalyzes an essential reaction for de novo glycine and purine synthesis, and for DNA precursor synthesis.</text>
</comment>
<evidence type="ECO:0000256" key="4">
    <source>
        <dbReference type="ARBA" id="ARBA00022563"/>
    </source>
</evidence>
<dbReference type="EMBL" id="JACIVI010000001">
    <property type="protein sequence ID" value="MBB1161009.1"/>
    <property type="molecule type" value="Genomic_DNA"/>
</dbReference>
<dbReference type="PANTHER" id="PTHR48069">
    <property type="entry name" value="DIHYDROFOLATE REDUCTASE"/>
    <property type="match status" value="1"/>
</dbReference>
<accession>A0A839HNY2</accession>
<evidence type="ECO:0000256" key="8">
    <source>
        <dbReference type="PIRNR" id="PIRNR000194"/>
    </source>
</evidence>
<comment type="catalytic activity">
    <reaction evidence="8">
        <text>(6S)-5,6,7,8-tetrahydrofolate + NADP(+) = 7,8-dihydrofolate + NADPH + H(+)</text>
        <dbReference type="Rhea" id="RHEA:15009"/>
        <dbReference type="ChEBI" id="CHEBI:15378"/>
        <dbReference type="ChEBI" id="CHEBI:57451"/>
        <dbReference type="ChEBI" id="CHEBI:57453"/>
        <dbReference type="ChEBI" id="CHEBI:57783"/>
        <dbReference type="ChEBI" id="CHEBI:58349"/>
        <dbReference type="EC" id="1.5.1.3"/>
    </reaction>
</comment>
<gene>
    <name evidence="11" type="ORF">H4F90_03320</name>
</gene>
<dbReference type="Proteomes" id="UP000586093">
    <property type="component" value="Unassembled WGS sequence"/>
</dbReference>
<evidence type="ECO:0000256" key="6">
    <source>
        <dbReference type="ARBA" id="ARBA00023002"/>
    </source>
</evidence>
<comment type="pathway">
    <text evidence="1 8">Cofactor biosynthesis; tetrahydrofolate biosynthesis; 5,6,7,8-tetrahydrofolate from 7,8-dihydrofolate: step 1/1.</text>
</comment>
<evidence type="ECO:0000256" key="5">
    <source>
        <dbReference type="ARBA" id="ARBA00022857"/>
    </source>
</evidence>
<name>A0A839HNY2_9BURK</name>
<evidence type="ECO:0000256" key="3">
    <source>
        <dbReference type="ARBA" id="ARBA00012856"/>
    </source>
</evidence>
<dbReference type="GO" id="GO:0050661">
    <property type="term" value="F:NADP binding"/>
    <property type="evidence" value="ECO:0007669"/>
    <property type="project" value="InterPro"/>
</dbReference>
<dbReference type="PROSITE" id="PS00075">
    <property type="entry name" value="DHFR_1"/>
    <property type="match status" value="1"/>
</dbReference>
<dbReference type="InterPro" id="IPR017925">
    <property type="entry name" value="DHFR_CS"/>
</dbReference>
<evidence type="ECO:0000313" key="12">
    <source>
        <dbReference type="Proteomes" id="UP000586093"/>
    </source>
</evidence>
<dbReference type="EC" id="1.5.1.3" evidence="3 8"/>
<dbReference type="GO" id="GO:0006730">
    <property type="term" value="P:one-carbon metabolic process"/>
    <property type="evidence" value="ECO:0007669"/>
    <property type="project" value="UniProtKB-KW"/>
</dbReference>
<dbReference type="InterPro" id="IPR024072">
    <property type="entry name" value="DHFR-like_dom_sf"/>
</dbReference>
<evidence type="ECO:0000256" key="7">
    <source>
        <dbReference type="ARBA" id="ARBA00025067"/>
    </source>
</evidence>
<dbReference type="AlphaFoldDB" id="A0A839HNY2"/>
<dbReference type="InterPro" id="IPR012259">
    <property type="entry name" value="DHFR"/>
</dbReference>
<dbReference type="GO" id="GO:0004146">
    <property type="term" value="F:dihydrofolate reductase activity"/>
    <property type="evidence" value="ECO:0007669"/>
    <property type="project" value="UniProtKB-EC"/>
</dbReference>
<dbReference type="UniPathway" id="UPA00077">
    <property type="reaction ID" value="UER00158"/>
</dbReference>
<sequence>MTPSVRPELWLIAAVARDGAIGRDGSMPWHLPQDLAHFRRVTLGCPVLMGRKTWDSLPARFRPLPGRPNWVVSRNPAWQAPGAHAATSLDTALQQAGDWAAADARARGLPPQAPLRVFLIGGGQLYAEALPRADGLVLTEIALDVPDADTRFPAWPREAFVETQREAGAADAPLAHAFVSYRRRAPG</sequence>
<dbReference type="RefSeq" id="WP_182661449.1">
    <property type="nucleotide sequence ID" value="NZ_JACIVI010000001.1"/>
</dbReference>
<keyword evidence="12" id="KW-1185">Reference proteome</keyword>
<dbReference type="GO" id="GO:0046452">
    <property type="term" value="P:dihydrofolate metabolic process"/>
    <property type="evidence" value="ECO:0007669"/>
    <property type="project" value="TreeGrafter"/>
</dbReference>
<comment type="caution">
    <text evidence="11">The sequence shown here is derived from an EMBL/GenBank/DDBJ whole genome shotgun (WGS) entry which is preliminary data.</text>
</comment>
<comment type="similarity">
    <text evidence="2 8 9">Belongs to the dihydrofolate reductase family.</text>
</comment>
<dbReference type="Gene3D" id="3.40.430.10">
    <property type="entry name" value="Dihydrofolate Reductase, subunit A"/>
    <property type="match status" value="1"/>
</dbReference>
<dbReference type="Pfam" id="PF00186">
    <property type="entry name" value="DHFR_1"/>
    <property type="match status" value="1"/>
</dbReference>
<dbReference type="PIRSF" id="PIRSF000194">
    <property type="entry name" value="DHFR"/>
    <property type="match status" value="1"/>
</dbReference>